<feature type="non-terminal residue" evidence="1">
    <location>
        <position position="1"/>
    </location>
</feature>
<dbReference type="Gene3D" id="2.130.10.30">
    <property type="entry name" value="Regulator of chromosome condensation 1/beta-lactamase-inhibitor protein II"/>
    <property type="match status" value="1"/>
</dbReference>
<dbReference type="EMBL" id="BART01040176">
    <property type="protein sequence ID" value="GAH26804.1"/>
    <property type="molecule type" value="Genomic_DNA"/>
</dbReference>
<dbReference type="InterPro" id="IPR000408">
    <property type="entry name" value="Reg_chr_condens"/>
</dbReference>
<dbReference type="PANTHER" id="PTHR45982:SF1">
    <property type="entry name" value="REGULATOR OF CHROMOSOME CONDENSATION"/>
    <property type="match status" value="1"/>
</dbReference>
<dbReference type="GO" id="GO:0005737">
    <property type="term" value="C:cytoplasm"/>
    <property type="evidence" value="ECO:0007669"/>
    <property type="project" value="TreeGrafter"/>
</dbReference>
<proteinExistence type="predicted"/>
<dbReference type="Pfam" id="PF13540">
    <property type="entry name" value="RCC1_2"/>
    <property type="match status" value="1"/>
</dbReference>
<protein>
    <recommendedName>
        <fullName evidence="2">Regulator of chromosome condensation, RCC1</fullName>
    </recommendedName>
</protein>
<organism evidence="1">
    <name type="scientific">marine sediment metagenome</name>
    <dbReference type="NCBI Taxonomy" id="412755"/>
    <lineage>
        <taxon>unclassified sequences</taxon>
        <taxon>metagenomes</taxon>
        <taxon>ecological metagenomes</taxon>
    </lineage>
</organism>
<dbReference type="SUPFAM" id="SSF50985">
    <property type="entry name" value="RCC1/BLIP-II"/>
    <property type="match status" value="1"/>
</dbReference>
<accession>X1FBM0</accession>
<sequence length="102" mass="10903">AVCWNSPFIQIAAGGQVEEGHACALKPDGSVWCFGRNHAGQLGVCDEIDRSSPESVIGNHSFIDISVSKDGFQTIAIKADGSVWVWGKDPFCDDVDYCSPVS</sequence>
<name>X1FBM0_9ZZZZ</name>
<dbReference type="PROSITE" id="PS50012">
    <property type="entry name" value="RCC1_3"/>
    <property type="match status" value="1"/>
</dbReference>
<gene>
    <name evidence="1" type="ORF">S01H4_65567</name>
</gene>
<dbReference type="PANTHER" id="PTHR45982">
    <property type="entry name" value="REGULATOR OF CHROMOSOME CONDENSATION"/>
    <property type="match status" value="1"/>
</dbReference>
<reference evidence="1" key="1">
    <citation type="journal article" date="2014" name="Front. Microbiol.">
        <title>High frequency of phylogenetically diverse reductive dehalogenase-homologous genes in deep subseafloor sedimentary metagenomes.</title>
        <authorList>
            <person name="Kawai M."/>
            <person name="Futagami T."/>
            <person name="Toyoda A."/>
            <person name="Takaki Y."/>
            <person name="Nishi S."/>
            <person name="Hori S."/>
            <person name="Arai W."/>
            <person name="Tsubouchi T."/>
            <person name="Morono Y."/>
            <person name="Uchiyama I."/>
            <person name="Ito T."/>
            <person name="Fujiyama A."/>
            <person name="Inagaki F."/>
            <person name="Takami H."/>
        </authorList>
    </citation>
    <scope>NUCLEOTIDE SEQUENCE</scope>
    <source>
        <strain evidence="1">Expedition CK06-06</strain>
    </source>
</reference>
<dbReference type="GO" id="GO:0005085">
    <property type="term" value="F:guanyl-nucleotide exchange factor activity"/>
    <property type="evidence" value="ECO:0007669"/>
    <property type="project" value="TreeGrafter"/>
</dbReference>
<evidence type="ECO:0008006" key="2">
    <source>
        <dbReference type="Google" id="ProtNLM"/>
    </source>
</evidence>
<evidence type="ECO:0000313" key="1">
    <source>
        <dbReference type="EMBL" id="GAH26804.1"/>
    </source>
</evidence>
<dbReference type="InterPro" id="IPR009091">
    <property type="entry name" value="RCC1/BLIP-II"/>
</dbReference>
<dbReference type="AlphaFoldDB" id="X1FBM0"/>
<feature type="non-terminal residue" evidence="1">
    <location>
        <position position="102"/>
    </location>
</feature>
<comment type="caution">
    <text evidence="1">The sequence shown here is derived from an EMBL/GenBank/DDBJ whole genome shotgun (WGS) entry which is preliminary data.</text>
</comment>
<dbReference type="InterPro" id="IPR051553">
    <property type="entry name" value="Ran_GTPase-activating"/>
</dbReference>